<dbReference type="Proteomes" id="UP000184731">
    <property type="component" value="Chromosome"/>
</dbReference>
<dbReference type="RefSeq" id="WP_148697568.1">
    <property type="nucleotide sequence ID" value="NZ_CP017834.1"/>
</dbReference>
<feature type="chain" id="PRO_5012114611" evidence="1">
    <location>
        <begin position="27"/>
        <end position="331"/>
    </location>
</feature>
<proteinExistence type="predicted"/>
<protein>
    <submittedName>
        <fullName evidence="2">Uncharacterized protein</fullName>
    </submittedName>
</protein>
<evidence type="ECO:0000313" key="3">
    <source>
        <dbReference type="Proteomes" id="UP000184731"/>
    </source>
</evidence>
<keyword evidence="1" id="KW-0732">Signal</keyword>
<feature type="signal peptide" evidence="1">
    <location>
        <begin position="1"/>
        <end position="26"/>
    </location>
</feature>
<dbReference type="KEGG" id="saqi:AXG55_07860"/>
<dbReference type="STRING" id="1915309.AXG55_07860"/>
<dbReference type="OrthoDB" id="5294315at2"/>
<gene>
    <name evidence="2" type="ORF">AXG55_07860</name>
</gene>
<dbReference type="EMBL" id="CP017834">
    <property type="protein sequence ID" value="APJ03824.1"/>
    <property type="molecule type" value="Genomic_DNA"/>
</dbReference>
<evidence type="ECO:0000256" key="1">
    <source>
        <dbReference type="SAM" id="SignalP"/>
    </source>
</evidence>
<organism evidence="2 3">
    <name type="scientific">Silvanigrella aquatica</name>
    <dbReference type="NCBI Taxonomy" id="1915309"/>
    <lineage>
        <taxon>Bacteria</taxon>
        <taxon>Pseudomonadati</taxon>
        <taxon>Bdellovibrionota</taxon>
        <taxon>Oligoflexia</taxon>
        <taxon>Silvanigrellales</taxon>
        <taxon>Silvanigrellaceae</taxon>
        <taxon>Silvanigrella</taxon>
    </lineage>
</organism>
<dbReference type="AlphaFoldDB" id="A0A1L4D0W2"/>
<keyword evidence="3" id="KW-1185">Reference proteome</keyword>
<accession>A0A1L4D0W2</accession>
<reference evidence="2 3" key="1">
    <citation type="submission" date="2016-10" db="EMBL/GenBank/DDBJ databases">
        <title>Silvanigrella aquatica sp. nov., isolated from a freshwater lake located in the Black Forest, Germany, description of Silvanigrellaceae fam. nov., Silvanigrellales ord. nov., reclassification of the order Bdellovibrionales in the class Oligoflexia, reclassification of the families Bacteriovoracaceae and Halobacteriovoraceae in the new order Bacteriovoracales ord. nov., and reclassification of the family Pseudobacteriovoracaceae in the order Oligoflexiales.</title>
        <authorList>
            <person name="Hahn M.W."/>
            <person name="Schmidt J."/>
            <person name="Koll U."/>
            <person name="Rohde M."/>
            <person name="Verbag S."/>
            <person name="Pitt A."/>
            <person name="Nakai R."/>
            <person name="Naganuma T."/>
            <person name="Lang E."/>
        </authorList>
    </citation>
    <scope>NUCLEOTIDE SEQUENCE [LARGE SCALE GENOMIC DNA]</scope>
    <source>
        <strain evidence="2 3">MWH-Nonnen-W8red</strain>
    </source>
</reference>
<sequence>MFNFNMNKNFLIRSLLFMVFINGCSGADNNYYQINKVRVVASLVQSANVFSGTASQQFPIRINNSGCTSAQQLNIVVISPTNETPSLTMNNIILFALGNNYLSGGGGARGVAAGTTGISYTPSTFLQPAAVNPITAVQTTPFRITVFRYDVQCIVTTTNLINNYMAGVSDFPGFQMNYTVSSAISSDQGEYSFYFLPDPTDSWWSTSNTPSYISSSKWSQVQKGLAVTNNPIQITSVTPSSSTISGRFQSTITANLNSPSIPSPRDSTNPIYAYGQRVQWYVSSGNLNLDTASSTTWNPSVSSGTTVGGFVVVRDLLGGVDFKILGPFTAQ</sequence>
<evidence type="ECO:0000313" key="2">
    <source>
        <dbReference type="EMBL" id="APJ03824.1"/>
    </source>
</evidence>
<name>A0A1L4D0W2_9BACT</name>